<dbReference type="EMBL" id="FPKW01000009">
    <property type="protein sequence ID" value="SFZ95309.1"/>
    <property type="molecule type" value="Genomic_DNA"/>
</dbReference>
<sequence length="743" mass="86477">MITKAKYSYFDTFLLRTPSFSFDSQEFAELNGKTLIDFFTNNQQFREAIYIASKDLYHEVDKSIANNTISEKLLNSLAKYFIRSKTRCTPFGLFSGFCTGSIGKSTNITLENTSKFEKYIRVDMEVVSVVTDYLLTFRDIVMSVKFTPNNTIHSIGSISSYIESQTINNNEKVCFKSTFEEDTYMSSILEYCKNGKLITEISQFLLKEYEIDSEEAEDFILELIKNKILCSELEISTIDTNPFETLIHKISKIDHIEDVNIQNFIKNGEALIDFFLKKGKNISIDDIELFKTAFNSFNFTSNNIFQIDLKGKAKINELSGKTIQDVNKSIDILNLFSHYQNSAFKEFKEAFYKKYEDEEVPLLRVLDDDSGFGYPVQQKKLLSDLLDDISFPPNKNTNKYKLFAQKDIFLLRKLSQFFLDTKATNALELNIDDADLSFFDNIDQDTQPLPNTLSALVELYKTQDNEEKVYVNMFSASATNLLGRFSASDKKVKDCIREIYEKEKSMIGNDTIIAEIVHLPKYREGNVLLRPSFGTYEIPILSQSLLPSDQQIQLNDLYLSMKGGLLVLRSQKHNKYILPKLSSAHNYMNPQNLSLYRFLSDFQYQDEKKYMFFDWGSISEDFIFLPRIVYKNIILSKALWNLTNGDLISLHSYSSDEELEEKIHSWRKKYRIPEQFALKDFDNKLFIDTKNIFMFKMFLNTVKNLKKIIIEETFYDNELIVKDEKGNSFTNEIILNFYKKHDK</sequence>
<evidence type="ECO:0000313" key="2">
    <source>
        <dbReference type="EMBL" id="SFZ95309.1"/>
    </source>
</evidence>
<dbReference type="STRING" id="1612149.SAMN05216324_10958"/>
<accession>A0A1K2IS94</accession>
<dbReference type="InterPro" id="IPR006827">
    <property type="entry name" value="Lant_deHydtase_N"/>
</dbReference>
<proteinExistence type="predicted"/>
<evidence type="ECO:0000313" key="3">
    <source>
        <dbReference type="Proteomes" id="UP000182034"/>
    </source>
</evidence>
<protein>
    <submittedName>
        <fullName evidence="2">Lantibiotic dehydratase, C terminus</fullName>
    </submittedName>
</protein>
<dbReference type="Proteomes" id="UP000182034">
    <property type="component" value="Unassembled WGS sequence"/>
</dbReference>
<dbReference type="RefSeq" id="WP_072410502.1">
    <property type="nucleotide sequence ID" value="NZ_FPKW01000009.1"/>
</dbReference>
<dbReference type="AlphaFoldDB" id="A0A1K2IS94"/>
<organism evidence="2 3">
    <name type="scientific">Chryseobacterium limigenitum</name>
    <dbReference type="NCBI Taxonomy" id="1612149"/>
    <lineage>
        <taxon>Bacteria</taxon>
        <taxon>Pseudomonadati</taxon>
        <taxon>Bacteroidota</taxon>
        <taxon>Flavobacteriia</taxon>
        <taxon>Flavobacteriales</taxon>
        <taxon>Weeksellaceae</taxon>
        <taxon>Chryseobacterium group</taxon>
        <taxon>Chryseobacterium</taxon>
    </lineage>
</organism>
<dbReference type="OrthoDB" id="1273722at2"/>
<evidence type="ECO:0000259" key="1">
    <source>
        <dbReference type="Pfam" id="PF04738"/>
    </source>
</evidence>
<keyword evidence="3" id="KW-1185">Reference proteome</keyword>
<reference evidence="3" key="1">
    <citation type="submission" date="2016-10" db="EMBL/GenBank/DDBJ databases">
        <authorList>
            <person name="Varghese N."/>
            <person name="Submissions S."/>
        </authorList>
    </citation>
    <scope>NUCLEOTIDE SEQUENCE [LARGE SCALE GENOMIC DNA]</scope>
    <source>
        <strain evidence="3">SUR2</strain>
    </source>
</reference>
<gene>
    <name evidence="2" type="ORF">SAMN05216324_10958</name>
</gene>
<name>A0A1K2IS94_9FLAO</name>
<feature type="domain" description="Lantibiotic dehydratase N-terminal" evidence="1">
    <location>
        <begin position="42"/>
        <end position="691"/>
    </location>
</feature>
<dbReference type="Pfam" id="PF04738">
    <property type="entry name" value="Lant_dehydr_N"/>
    <property type="match status" value="1"/>
</dbReference>